<dbReference type="Proteomes" id="UP000610960">
    <property type="component" value="Unassembled WGS sequence"/>
</dbReference>
<feature type="transmembrane region" description="Helical" evidence="2">
    <location>
        <begin position="648"/>
        <end position="672"/>
    </location>
</feature>
<keyword evidence="2" id="KW-0812">Transmembrane</keyword>
<reference evidence="3" key="2">
    <citation type="submission" date="2020-09" db="EMBL/GenBank/DDBJ databases">
        <authorList>
            <person name="Sun Q."/>
            <person name="Ohkuma M."/>
        </authorList>
    </citation>
    <scope>NUCLEOTIDE SEQUENCE</scope>
    <source>
        <strain evidence="3">JCM 10088</strain>
    </source>
</reference>
<feature type="transmembrane region" description="Helical" evidence="2">
    <location>
        <begin position="560"/>
        <end position="587"/>
    </location>
</feature>
<keyword evidence="2" id="KW-0472">Membrane</keyword>
<comment type="caution">
    <text evidence="3">The sequence shown here is derived from an EMBL/GenBank/DDBJ whole genome shotgun (WGS) entry which is preliminary data.</text>
</comment>
<dbReference type="AlphaFoldDB" id="A0A830GUF0"/>
<dbReference type="InterPro" id="IPR017850">
    <property type="entry name" value="Alkaline_phosphatase_core_sf"/>
</dbReference>
<dbReference type="CDD" id="cd16013">
    <property type="entry name" value="AcpA"/>
    <property type="match status" value="1"/>
</dbReference>
<keyword evidence="2" id="KW-1133">Transmembrane helix</keyword>
<dbReference type="EMBL" id="BMNL01000001">
    <property type="protein sequence ID" value="GGP19767.1"/>
    <property type="molecule type" value="Genomic_DNA"/>
</dbReference>
<dbReference type="PANTHER" id="PTHR31956">
    <property type="entry name" value="NON-SPECIFIC PHOSPHOLIPASE C4-RELATED"/>
    <property type="match status" value="1"/>
</dbReference>
<gene>
    <name evidence="3" type="ORF">GCM10007981_04780</name>
</gene>
<feature type="transmembrane region" description="Helical" evidence="2">
    <location>
        <begin position="593"/>
        <end position="613"/>
    </location>
</feature>
<feature type="transmembrane region" description="Helical" evidence="2">
    <location>
        <begin position="499"/>
        <end position="523"/>
    </location>
</feature>
<organism evidence="3 4">
    <name type="scientific">Thermocladium modestius</name>
    <dbReference type="NCBI Taxonomy" id="62609"/>
    <lineage>
        <taxon>Archaea</taxon>
        <taxon>Thermoproteota</taxon>
        <taxon>Thermoprotei</taxon>
        <taxon>Thermoproteales</taxon>
        <taxon>Thermoproteaceae</taxon>
        <taxon>Thermocladium</taxon>
    </lineage>
</organism>
<evidence type="ECO:0000256" key="2">
    <source>
        <dbReference type="SAM" id="Phobius"/>
    </source>
</evidence>
<dbReference type="InterPro" id="IPR007312">
    <property type="entry name" value="Phosphoesterase"/>
</dbReference>
<keyword evidence="1" id="KW-0378">Hydrolase</keyword>
<accession>A0A830GUF0</accession>
<evidence type="ECO:0000313" key="4">
    <source>
        <dbReference type="Proteomes" id="UP000610960"/>
    </source>
</evidence>
<dbReference type="Gene3D" id="3.40.720.10">
    <property type="entry name" value="Alkaline Phosphatase, subunit A"/>
    <property type="match status" value="2"/>
</dbReference>
<dbReference type="RefSeq" id="WP_188595846.1">
    <property type="nucleotide sequence ID" value="NZ_BMNL01000001.1"/>
</dbReference>
<dbReference type="PANTHER" id="PTHR31956:SF1">
    <property type="entry name" value="NON-SPECIFIC PHOSPHOLIPASE C1"/>
    <property type="match status" value="1"/>
</dbReference>
<dbReference type="Pfam" id="PF04185">
    <property type="entry name" value="Phosphoesterase"/>
    <property type="match status" value="1"/>
</dbReference>
<sequence>MIKYNKGFIVILSIAVVLSLALLGMLIYGINENEAVISGAPSCALQSPAHLIARTPIKHVVIIFLENHSTDNLFGDYPANASLGVYMQSFAVNSSIRAPINLKPVPVGVYSTEDPNEGYIPYHADWSGGEMNGWEYGSGPQSLYYYTSAQVAPLWDLAEEYGLGVNYFSPYLSESAPNHLFLYAAYSPVIDDYGPPPYVPVQESIFAELCRYGVGWGYYVDPREPADYLDTKYFYGINKYSSHIQSWGDFIEEVRNGSLPAVAWLIPSASDSMGPPSSVLYGEAWLIYVINAVEESPIWNSTAIFITWDEFGGYYDGEPPPIVNGEPLGMRVPLLVVSPYAKEDYVSYTMLTHASLIAFIDYNWKLPALNKYVLNSRLPLDFFYFRIARKPLILNYFLGFPFIASIYSEPNSSEYRDLSQLFPMPLQLPPSELPYSNRGSTNETLASLGASVYVERDQPYTPLYLSPLFLWLLALLSIDLFSASLTLPRNAFGSINMRVLALAFGSMLSASLAGLVTITTGFLDYLGNTGEAPPLLLGYLIGFISFTALGAVAGRSWKGVISAIASSIAVPLLLYALIFAQAIHSYLTSTDPLLVYGFLSTAPAALVASLSNYAGGWRGLLPSIAMGVSSFVVVLFIAFEYIRSYQPGLATLLLPAEVIVLALAAAWFALIMRSGGPR</sequence>
<protein>
    <recommendedName>
        <fullName evidence="5">Acid phosphatase</fullName>
    </recommendedName>
</protein>
<proteinExistence type="predicted"/>
<dbReference type="OrthoDB" id="42569at2157"/>
<evidence type="ECO:0008006" key="5">
    <source>
        <dbReference type="Google" id="ProtNLM"/>
    </source>
</evidence>
<feature type="transmembrane region" description="Helical" evidence="2">
    <location>
        <begin position="7"/>
        <end position="30"/>
    </location>
</feature>
<feature type="transmembrane region" description="Helical" evidence="2">
    <location>
        <begin position="535"/>
        <end position="553"/>
    </location>
</feature>
<reference evidence="3" key="1">
    <citation type="journal article" date="2014" name="Int. J. Syst. Evol. Microbiol.">
        <title>Complete genome sequence of Corynebacterium casei LMG S-19264T (=DSM 44701T), isolated from a smear-ripened cheese.</title>
        <authorList>
            <consortium name="US DOE Joint Genome Institute (JGI-PGF)"/>
            <person name="Walter F."/>
            <person name="Albersmeier A."/>
            <person name="Kalinowski J."/>
            <person name="Ruckert C."/>
        </authorList>
    </citation>
    <scope>NUCLEOTIDE SEQUENCE</scope>
    <source>
        <strain evidence="3">JCM 10088</strain>
    </source>
</reference>
<name>A0A830GUF0_9CREN</name>
<evidence type="ECO:0000313" key="3">
    <source>
        <dbReference type="EMBL" id="GGP19767.1"/>
    </source>
</evidence>
<keyword evidence="4" id="KW-1185">Reference proteome</keyword>
<evidence type="ECO:0000256" key="1">
    <source>
        <dbReference type="ARBA" id="ARBA00022801"/>
    </source>
</evidence>
<feature type="transmembrane region" description="Helical" evidence="2">
    <location>
        <begin position="620"/>
        <end position="642"/>
    </location>
</feature>
<dbReference type="GO" id="GO:0042578">
    <property type="term" value="F:phosphoric ester hydrolase activity"/>
    <property type="evidence" value="ECO:0007669"/>
    <property type="project" value="UniProtKB-ARBA"/>
</dbReference>
<feature type="transmembrane region" description="Helical" evidence="2">
    <location>
        <begin position="468"/>
        <end position="487"/>
    </location>
</feature>